<reference evidence="2" key="1">
    <citation type="journal article" date="2019" name="Int. J. Syst. Evol. Microbiol.">
        <title>The Global Catalogue of Microorganisms (GCM) 10K type strain sequencing project: providing services to taxonomists for standard genome sequencing and annotation.</title>
        <authorList>
            <consortium name="The Broad Institute Genomics Platform"/>
            <consortium name="The Broad Institute Genome Sequencing Center for Infectious Disease"/>
            <person name="Wu L."/>
            <person name="Ma J."/>
        </authorList>
    </citation>
    <scope>NUCLEOTIDE SEQUENCE [LARGE SCALE GENOMIC DNA]</scope>
    <source>
        <strain evidence="2">CCUG 64793</strain>
    </source>
</reference>
<dbReference type="Gene3D" id="3.40.50.1820">
    <property type="entry name" value="alpha/beta hydrolase"/>
    <property type="match status" value="1"/>
</dbReference>
<organism evidence="1 2">
    <name type="scientific">Salegentibacter chungangensis</name>
    <dbReference type="NCBI Taxonomy" id="1335724"/>
    <lineage>
        <taxon>Bacteria</taxon>
        <taxon>Pseudomonadati</taxon>
        <taxon>Bacteroidota</taxon>
        <taxon>Flavobacteriia</taxon>
        <taxon>Flavobacteriales</taxon>
        <taxon>Flavobacteriaceae</taxon>
        <taxon>Salegentibacter</taxon>
    </lineage>
</organism>
<comment type="caution">
    <text evidence="1">The sequence shown here is derived from an EMBL/GenBank/DDBJ whole genome shotgun (WGS) entry which is preliminary data.</text>
</comment>
<keyword evidence="1" id="KW-0378">Hydrolase</keyword>
<dbReference type="RefSeq" id="WP_380744668.1">
    <property type="nucleotide sequence ID" value="NZ_JBHTLI010000001.1"/>
</dbReference>
<dbReference type="InterPro" id="IPR029058">
    <property type="entry name" value="AB_hydrolase_fold"/>
</dbReference>
<evidence type="ECO:0000313" key="2">
    <source>
        <dbReference type="Proteomes" id="UP001597131"/>
    </source>
</evidence>
<name>A0ABW3NSU3_9FLAO</name>
<gene>
    <name evidence="1" type="ORF">ACFQ3Q_08095</name>
</gene>
<dbReference type="SUPFAM" id="SSF53474">
    <property type="entry name" value="alpha/beta-Hydrolases"/>
    <property type="match status" value="1"/>
</dbReference>
<dbReference type="EMBL" id="JBHTLI010000001">
    <property type="protein sequence ID" value="MFD1095705.1"/>
    <property type="molecule type" value="Genomic_DNA"/>
</dbReference>
<evidence type="ECO:0000313" key="1">
    <source>
        <dbReference type="EMBL" id="MFD1095705.1"/>
    </source>
</evidence>
<protein>
    <submittedName>
        <fullName evidence="1">Alpha/beta fold hydrolase</fullName>
    </submittedName>
</protein>
<sequence length="234" mass="27471">MTGDQSPIHVYFMPGMAANPAIFEHIKLPEDKFRVHYLKWIIPDPDESLTDYALRMNKHIKHENPVLIGVSFGGVVVQEMSKYLKLKRLIIISSVKCRDELPRRMRFAAITGFFRMIPTGLAGYVDYFEKIAFGDFAKKRAKLYKKYLSVKNKVYLDWAIKNMVLWDCDKPPENIIHIHGDKDEIFPFRYIGDCIRVKGGTHVMVINRFRWFNEHLPEIILEGKIKKRKKTQIE</sequence>
<proteinExistence type="predicted"/>
<dbReference type="Proteomes" id="UP001597131">
    <property type="component" value="Unassembled WGS sequence"/>
</dbReference>
<keyword evidence="2" id="KW-1185">Reference proteome</keyword>
<accession>A0ABW3NSU3</accession>
<dbReference type="GO" id="GO:0016787">
    <property type="term" value="F:hydrolase activity"/>
    <property type="evidence" value="ECO:0007669"/>
    <property type="project" value="UniProtKB-KW"/>
</dbReference>